<feature type="transmembrane region" description="Helical" evidence="9">
    <location>
        <begin position="64"/>
        <end position="85"/>
    </location>
</feature>
<keyword evidence="5 10" id="KW-0500">Molybdenum</keyword>
<feature type="domain" description="ABC transmembrane type-1" evidence="11">
    <location>
        <begin position="26"/>
        <end position="229"/>
    </location>
</feature>
<comment type="similarity">
    <text evidence="2 10">Belongs to the binding-protein-dependent transport system permease family. CysTW subfamily.</text>
</comment>
<reference evidence="12 13" key="1">
    <citation type="submission" date="2020-08" db="EMBL/GenBank/DDBJ databases">
        <title>Genome sequence of Phycicoccus endophyticus JCM 31784T.</title>
        <authorList>
            <person name="Hyun D.-W."/>
            <person name="Bae J.-W."/>
        </authorList>
    </citation>
    <scope>NUCLEOTIDE SEQUENCE [LARGE SCALE GENOMIC DNA]</scope>
    <source>
        <strain evidence="12 13">JCM 31784</strain>
    </source>
</reference>
<dbReference type="PROSITE" id="PS50928">
    <property type="entry name" value="ABC_TM1"/>
    <property type="match status" value="1"/>
</dbReference>
<dbReference type="Proteomes" id="UP000515976">
    <property type="component" value="Chromosome"/>
</dbReference>
<evidence type="ECO:0000313" key="12">
    <source>
        <dbReference type="EMBL" id="QNN50836.1"/>
    </source>
</evidence>
<dbReference type="Gene3D" id="1.10.3720.10">
    <property type="entry name" value="MetI-like"/>
    <property type="match status" value="1"/>
</dbReference>
<dbReference type="InterPro" id="IPR000515">
    <property type="entry name" value="MetI-like"/>
</dbReference>
<keyword evidence="4 10" id="KW-1003">Cell membrane</keyword>
<evidence type="ECO:0000313" key="13">
    <source>
        <dbReference type="Proteomes" id="UP000515976"/>
    </source>
</evidence>
<dbReference type="PANTHER" id="PTHR30183">
    <property type="entry name" value="MOLYBDENUM TRANSPORT SYSTEM PERMEASE PROTEIN MODB"/>
    <property type="match status" value="1"/>
</dbReference>
<evidence type="ECO:0000256" key="9">
    <source>
        <dbReference type="RuleBase" id="RU363032"/>
    </source>
</evidence>
<dbReference type="InterPro" id="IPR035906">
    <property type="entry name" value="MetI-like_sf"/>
</dbReference>
<feature type="transmembrane region" description="Helical" evidence="9">
    <location>
        <begin position="210"/>
        <end position="229"/>
    </location>
</feature>
<comment type="function">
    <text evidence="10">Part of the binding-protein-dependent transport system for molybdenum; probably responsible for the translocation of the substrate across the membrane.</text>
</comment>
<keyword evidence="8 9" id="KW-0472">Membrane</keyword>
<comment type="subcellular location">
    <subcellularLocation>
        <location evidence="1 9">Cell membrane</location>
        <topology evidence="1 9">Multi-pass membrane protein</topology>
    </subcellularLocation>
</comment>
<organism evidence="12 13">
    <name type="scientific">Phycicoccus endophyticus</name>
    <dbReference type="NCBI Taxonomy" id="1690220"/>
    <lineage>
        <taxon>Bacteria</taxon>
        <taxon>Bacillati</taxon>
        <taxon>Actinomycetota</taxon>
        <taxon>Actinomycetes</taxon>
        <taxon>Micrococcales</taxon>
        <taxon>Intrasporangiaceae</taxon>
        <taxon>Phycicoccus</taxon>
    </lineage>
</organism>
<dbReference type="NCBIfam" id="TIGR01581">
    <property type="entry name" value="Mo_ABC_porter"/>
    <property type="match status" value="1"/>
</dbReference>
<dbReference type="EMBL" id="CP060712">
    <property type="protein sequence ID" value="QNN50836.1"/>
    <property type="molecule type" value="Genomic_DNA"/>
</dbReference>
<dbReference type="GO" id="GO:0005886">
    <property type="term" value="C:plasma membrane"/>
    <property type="evidence" value="ECO:0007669"/>
    <property type="project" value="UniProtKB-SubCell"/>
</dbReference>
<dbReference type="InterPro" id="IPR006469">
    <property type="entry name" value="NifC_ABC_porter"/>
</dbReference>
<evidence type="ECO:0000256" key="2">
    <source>
        <dbReference type="ARBA" id="ARBA00007069"/>
    </source>
</evidence>
<evidence type="ECO:0000259" key="11">
    <source>
        <dbReference type="PROSITE" id="PS50928"/>
    </source>
</evidence>
<keyword evidence="3 9" id="KW-0813">Transport</keyword>
<dbReference type="GO" id="GO:0015098">
    <property type="term" value="F:molybdate ion transmembrane transporter activity"/>
    <property type="evidence" value="ECO:0007669"/>
    <property type="project" value="UniProtKB-UniRule"/>
</dbReference>
<protein>
    <recommendedName>
        <fullName evidence="10">Molybdenum transport system permease</fullName>
    </recommendedName>
</protein>
<keyword evidence="6 9" id="KW-0812">Transmembrane</keyword>
<feature type="transmembrane region" description="Helical" evidence="9">
    <location>
        <begin position="105"/>
        <end position="126"/>
    </location>
</feature>
<evidence type="ECO:0000256" key="10">
    <source>
        <dbReference type="RuleBase" id="RU365097"/>
    </source>
</evidence>
<dbReference type="InterPro" id="IPR011867">
    <property type="entry name" value="ModB_ABC"/>
</dbReference>
<keyword evidence="7 9" id="KW-1133">Transmembrane helix</keyword>
<evidence type="ECO:0000256" key="1">
    <source>
        <dbReference type="ARBA" id="ARBA00004651"/>
    </source>
</evidence>
<dbReference type="AlphaFoldDB" id="A0A7G9R5G1"/>
<dbReference type="SUPFAM" id="SSF161098">
    <property type="entry name" value="MetI-like"/>
    <property type="match status" value="1"/>
</dbReference>
<evidence type="ECO:0000256" key="5">
    <source>
        <dbReference type="ARBA" id="ARBA00022505"/>
    </source>
</evidence>
<evidence type="ECO:0000256" key="7">
    <source>
        <dbReference type="ARBA" id="ARBA00022989"/>
    </source>
</evidence>
<accession>A0A7G9R5G1</accession>
<dbReference type="PANTHER" id="PTHR30183:SF3">
    <property type="entry name" value="MOLYBDENUM TRANSPORT SYSTEM PERMEASE PROTEIN MODB"/>
    <property type="match status" value="1"/>
</dbReference>
<feature type="transmembrane region" description="Helical" evidence="9">
    <location>
        <begin position="28"/>
        <end position="52"/>
    </location>
</feature>
<dbReference type="NCBIfam" id="TIGR02141">
    <property type="entry name" value="modB_ABC"/>
    <property type="match status" value="1"/>
</dbReference>
<feature type="transmembrane region" description="Helical" evidence="9">
    <location>
        <begin position="155"/>
        <end position="173"/>
    </location>
</feature>
<gene>
    <name evidence="12" type="primary">modB</name>
    <name evidence="12" type="ORF">H9L10_00645</name>
</gene>
<proteinExistence type="inferred from homology"/>
<evidence type="ECO:0000256" key="6">
    <source>
        <dbReference type="ARBA" id="ARBA00022692"/>
    </source>
</evidence>
<dbReference type="Pfam" id="PF00528">
    <property type="entry name" value="BPD_transp_1"/>
    <property type="match status" value="1"/>
</dbReference>
<name>A0A7G9R5G1_9MICO</name>
<keyword evidence="13" id="KW-1185">Reference proteome</keyword>
<dbReference type="CDD" id="cd06261">
    <property type="entry name" value="TM_PBP2"/>
    <property type="match status" value="1"/>
</dbReference>
<dbReference type="KEGG" id="pei:H9L10_00645"/>
<evidence type="ECO:0000256" key="8">
    <source>
        <dbReference type="ARBA" id="ARBA00023136"/>
    </source>
</evidence>
<evidence type="ECO:0000256" key="4">
    <source>
        <dbReference type="ARBA" id="ARBA00022475"/>
    </source>
</evidence>
<sequence>MLGLLARTDWGALGTHLRAPVVWPAIRLSVLTTLVTVALCFVLGTPLAWLLSRARGAVATWLRALMTVPVVLPPVVGGVALLMAFGRRGVVGRPVFEAFGVSLPFTPTAVVLAQLFVSMPFFVLAVEGAMRSVDERYDAVAATLGASPLRIFTRVALPLAGPGILSGAALAWARALGEFGATITFAGNFAGTTQTAPLAVYVALQNDPQAAIALSLAMLLVSLLVLGLLRGRWLR</sequence>
<evidence type="ECO:0000256" key="3">
    <source>
        <dbReference type="ARBA" id="ARBA00022448"/>
    </source>
</evidence>